<evidence type="ECO:0000259" key="5">
    <source>
        <dbReference type="PROSITE" id="PS51930"/>
    </source>
</evidence>
<evidence type="ECO:0000256" key="4">
    <source>
        <dbReference type="ARBA" id="ARBA00024446"/>
    </source>
</evidence>
<dbReference type="STRING" id="118168.MC7420_6952"/>
<keyword evidence="1" id="KW-0120">Carbon dioxide fixation</keyword>
<evidence type="ECO:0000256" key="2">
    <source>
        <dbReference type="ARBA" id="ARBA00023587"/>
    </source>
</evidence>
<dbReference type="PANTHER" id="PTHR33941">
    <property type="entry name" value="PROPANEDIOL UTILIZATION PROTEIN PDUA"/>
    <property type="match status" value="1"/>
</dbReference>
<dbReference type="InterPro" id="IPR050575">
    <property type="entry name" value="BMC_shell"/>
</dbReference>
<reference evidence="6 7" key="1">
    <citation type="submission" date="2008-07" db="EMBL/GenBank/DDBJ databases">
        <authorList>
            <person name="Tandeau de Marsac N."/>
            <person name="Ferriera S."/>
            <person name="Johnson J."/>
            <person name="Kravitz S."/>
            <person name="Beeson K."/>
            <person name="Sutton G."/>
            <person name="Rogers Y.-H."/>
            <person name="Friedman R."/>
            <person name="Frazier M."/>
            <person name="Venter J.C."/>
        </authorList>
    </citation>
    <scope>NUCLEOTIDE SEQUENCE [LARGE SCALE GENOMIC DNA]</scope>
    <source>
        <strain evidence="6 7">PCC 7420</strain>
    </source>
</reference>
<dbReference type="Pfam" id="PF00936">
    <property type="entry name" value="BMC"/>
    <property type="match status" value="2"/>
</dbReference>
<feature type="domain" description="BMC" evidence="5">
    <location>
        <begin position="129"/>
        <end position="213"/>
    </location>
</feature>
<dbReference type="InterPro" id="IPR020808">
    <property type="entry name" value="Bact_microcomp_CS"/>
</dbReference>
<dbReference type="InterPro" id="IPR044872">
    <property type="entry name" value="CcmK/CsoS1_BMC"/>
</dbReference>
<sequence>MESYNPGIIPHTPSTQRNRFRHSSLGLVSTLSFPVIVSTADAMLKASGVTLIGFEKIGSGHCTAIVRGATAEVRIAVQAGVEHAKREGRLLSSLVIPRPFPNLEVVLPLGSHLLEDVQQQTRSRHSSQALGLLETRGFPAIVGAADAMLKAANVELTGYETIGAGLCTVIIRGRVAEVAMALQVGMAEAQRIGELVAVTVITRPLEDLEQALPLASYFIEEEETPEPLRLPVEVKETEKELVELPDLDKLPAPTKEIDF</sequence>
<gene>
    <name evidence="6" type="ORF">MC7420_6952</name>
</gene>
<dbReference type="SUPFAM" id="SSF143414">
    <property type="entry name" value="CcmK-like"/>
    <property type="match status" value="2"/>
</dbReference>
<evidence type="ECO:0000313" key="7">
    <source>
        <dbReference type="Proteomes" id="UP000003835"/>
    </source>
</evidence>
<dbReference type="GO" id="GO:0031470">
    <property type="term" value="C:carboxysome"/>
    <property type="evidence" value="ECO:0007669"/>
    <property type="project" value="UniProtKB-SubCell"/>
</dbReference>
<accession>B4W1V3</accession>
<dbReference type="Gene3D" id="3.30.70.1710">
    <property type="match status" value="2"/>
</dbReference>
<dbReference type="PROSITE" id="PS01139">
    <property type="entry name" value="BMC_1"/>
    <property type="match status" value="1"/>
</dbReference>
<dbReference type="PANTHER" id="PTHR33941:SF11">
    <property type="entry name" value="BACTERIAL MICROCOMPARTMENT SHELL PROTEIN PDUJ"/>
    <property type="match status" value="1"/>
</dbReference>
<organism evidence="6 7">
    <name type="scientific">Coleofasciculus chthonoplastes PCC 7420</name>
    <dbReference type="NCBI Taxonomy" id="118168"/>
    <lineage>
        <taxon>Bacteria</taxon>
        <taxon>Bacillati</taxon>
        <taxon>Cyanobacteriota</taxon>
        <taxon>Cyanophyceae</taxon>
        <taxon>Coleofasciculales</taxon>
        <taxon>Coleofasciculaceae</taxon>
        <taxon>Coleofasciculus</taxon>
    </lineage>
</organism>
<dbReference type="OrthoDB" id="5296101at2"/>
<name>B4W1V3_9CYAN</name>
<comment type="similarity">
    <text evidence="3">Belongs to the bacterial microcompartments protein family. CsoS1 subfamily.</text>
</comment>
<dbReference type="AlphaFoldDB" id="B4W1V3"/>
<evidence type="ECO:0000313" key="6">
    <source>
        <dbReference type="EMBL" id="EDX71866.1"/>
    </source>
</evidence>
<keyword evidence="7" id="KW-1185">Reference proteome</keyword>
<protein>
    <submittedName>
        <fullName evidence="6">Bacterial microcompartments protein family</fullName>
    </submittedName>
</protein>
<dbReference type="RefSeq" id="WP_006105335.1">
    <property type="nucleotide sequence ID" value="NZ_DS989869.1"/>
</dbReference>
<evidence type="ECO:0000256" key="3">
    <source>
        <dbReference type="ARBA" id="ARBA00023780"/>
    </source>
</evidence>
<evidence type="ECO:0000256" key="1">
    <source>
        <dbReference type="ARBA" id="ARBA00023300"/>
    </source>
</evidence>
<dbReference type="eggNOG" id="COG4577">
    <property type="taxonomic scope" value="Bacteria"/>
</dbReference>
<keyword evidence="4" id="KW-1283">Bacterial microcompartment</keyword>
<dbReference type="Proteomes" id="UP000003835">
    <property type="component" value="Unassembled WGS sequence"/>
</dbReference>
<dbReference type="CDD" id="cd07057">
    <property type="entry name" value="BMC_CcmK"/>
    <property type="match status" value="2"/>
</dbReference>
<dbReference type="InterPro" id="IPR000249">
    <property type="entry name" value="BMC_dom"/>
</dbReference>
<dbReference type="PROSITE" id="PS51930">
    <property type="entry name" value="BMC_2"/>
    <property type="match status" value="2"/>
</dbReference>
<dbReference type="InterPro" id="IPR037233">
    <property type="entry name" value="CcmK-like_sf"/>
</dbReference>
<feature type="domain" description="BMC" evidence="5">
    <location>
        <begin position="24"/>
        <end position="108"/>
    </location>
</feature>
<dbReference type="SMART" id="SM00877">
    <property type="entry name" value="BMC"/>
    <property type="match status" value="2"/>
</dbReference>
<dbReference type="EMBL" id="DS989869">
    <property type="protein sequence ID" value="EDX71866.1"/>
    <property type="molecule type" value="Genomic_DNA"/>
</dbReference>
<dbReference type="HOGENOM" id="CLU_078216_0_0_3"/>
<dbReference type="GO" id="GO:0015977">
    <property type="term" value="P:carbon fixation"/>
    <property type="evidence" value="ECO:0007669"/>
    <property type="project" value="UniProtKB-KW"/>
</dbReference>
<comment type="subcellular location">
    <subcellularLocation>
        <location evidence="2">Carboxysome</location>
    </subcellularLocation>
</comment>
<proteinExistence type="inferred from homology"/>